<comment type="similarity">
    <text evidence="1">Belongs to the VPS13 family.</text>
</comment>
<organism evidence="3 4">
    <name type="scientific">Theileria annulata</name>
    <dbReference type="NCBI Taxonomy" id="5874"/>
    <lineage>
        <taxon>Eukaryota</taxon>
        <taxon>Sar</taxon>
        <taxon>Alveolata</taxon>
        <taxon>Apicomplexa</taxon>
        <taxon>Aconoidasida</taxon>
        <taxon>Piroplasmida</taxon>
        <taxon>Theileriidae</taxon>
        <taxon>Theileria</taxon>
    </lineage>
</organism>
<dbReference type="STRING" id="5874.Q4UBB1"/>
<accession>Q4UBB1</accession>
<name>Q4UBB1_THEAN</name>
<protein>
    <submittedName>
        <fullName evidence="3">Uncharacterized protein</fullName>
    </submittedName>
</protein>
<dbReference type="InterPro" id="IPR026847">
    <property type="entry name" value="VPS13"/>
</dbReference>
<dbReference type="OMA" id="ALHIDCP"/>
<evidence type="ECO:0000256" key="2">
    <source>
        <dbReference type="SAM" id="MobiDB-lite"/>
    </source>
</evidence>
<dbReference type="GeneID" id="3865350"/>
<evidence type="ECO:0000256" key="1">
    <source>
        <dbReference type="ARBA" id="ARBA00006545"/>
    </source>
</evidence>
<keyword evidence="4" id="KW-1185">Reference proteome</keyword>
<feature type="region of interest" description="Disordered" evidence="2">
    <location>
        <begin position="2313"/>
        <end position="2344"/>
    </location>
</feature>
<reference evidence="3 4" key="1">
    <citation type="journal article" date="2005" name="Science">
        <title>Genome of the host-cell transforming parasite Theileria annulata compared with T. parva.</title>
        <authorList>
            <person name="Pain A."/>
            <person name="Renauld H."/>
            <person name="Berriman M."/>
            <person name="Murphy L."/>
            <person name="Yeats C.A."/>
            <person name="Weir W."/>
            <person name="Kerhornou A."/>
            <person name="Aslett M."/>
            <person name="Bishop R."/>
            <person name="Bouchier C."/>
            <person name="Cochet M."/>
            <person name="Coulson R.M.R."/>
            <person name="Cronin A."/>
            <person name="de Villiers E.P."/>
            <person name="Fraser A."/>
            <person name="Fosker N."/>
            <person name="Gardner M."/>
            <person name="Goble A."/>
            <person name="Griffiths-Jones S."/>
            <person name="Harris D.E."/>
            <person name="Katzer F."/>
            <person name="Larke N."/>
            <person name="Lord A."/>
            <person name="Maser P."/>
            <person name="McKellar S."/>
            <person name="Mooney P."/>
            <person name="Morton F."/>
            <person name="Nene V."/>
            <person name="O'Neil S."/>
            <person name="Price C."/>
            <person name="Quail M.A."/>
            <person name="Rabbinowitsch E."/>
            <person name="Rawlings N.D."/>
            <person name="Rutter S."/>
            <person name="Saunders D."/>
            <person name="Seeger K."/>
            <person name="Shah T."/>
            <person name="Squares R."/>
            <person name="Squares S."/>
            <person name="Tivey A."/>
            <person name="Walker A.R."/>
            <person name="Woodward J."/>
            <person name="Dobbelaere D.A.E."/>
            <person name="Langsley G."/>
            <person name="Rajandream M.A."/>
            <person name="McKeever D."/>
            <person name="Shiels B."/>
            <person name="Tait A."/>
            <person name="Barrell B.G."/>
            <person name="Hall N."/>
        </authorList>
    </citation>
    <scope>NUCLEOTIDE SEQUENCE [LARGE SCALE GENOMIC DNA]</scope>
    <source>
        <strain evidence="4">Ankara</strain>
    </source>
</reference>
<evidence type="ECO:0000313" key="3">
    <source>
        <dbReference type="EMBL" id="CAI75890.1"/>
    </source>
</evidence>
<dbReference type="OrthoDB" id="272810at2759"/>
<dbReference type="RefSeq" id="XP_955366.1">
    <property type="nucleotide sequence ID" value="XM_950273.1"/>
</dbReference>
<dbReference type="PANTHER" id="PTHR16166">
    <property type="entry name" value="VACUOLAR PROTEIN SORTING-ASSOCIATED PROTEIN VPS13"/>
    <property type="match status" value="1"/>
</dbReference>
<dbReference type="PANTHER" id="PTHR16166:SF93">
    <property type="entry name" value="INTERMEMBRANE LIPID TRANSFER PROTEIN VPS13"/>
    <property type="match status" value="1"/>
</dbReference>
<dbReference type="InParanoid" id="Q4UBB1"/>
<dbReference type="GO" id="GO:0045053">
    <property type="term" value="P:protein retention in Golgi apparatus"/>
    <property type="evidence" value="ECO:0007669"/>
    <property type="project" value="TreeGrafter"/>
</dbReference>
<sequence length="3754" mass="429695">MFEGLVKRMLDTYLAPYVEGITQNLQMAVWSGNISLENLTLKNDIVSRLALPFHDVSGKIGSMNIRIPWTSLGTTPIRIVIDSVYICIDNRSNEKTDEEILAHLRKKKNNLISILEHEYFELANLQSEGKLSSSYIIKLSQKILNNIQIDFTNIHLQFFDEHSSFAFKIDSIFVRKSKADETKKSLRLKTNEEFREEPVTHVCSLLGLSIYETNFNLKKNEISSNNILQLIINHSEEKNSENGEVVNDYIGLLMLEPLSFRLYLAINARNKSIYASLCIGSIDPGHSKISETVINYTNYIKSNISSLTNKVSTNRESVVSTRDDKVDRLKIVLTSDVIRTFTKMWVDINMVRKRGKRILLSKSNEVKLDPESLQTSTKAEFIKLYTKYKLTASSGLGTPNDTHNTEMDKEESERLQDIIDLVPARYIARWKFACKRRSSATVMTKENKSWFKWAKNIVTTTYNNYQSGKQNQETSDSNKDEPQQEKEPRKSFRQSLFSLNNSFIPGKIENKTEQQNPVQNEEKNEILEKVIVENLPGGLVLTEDEIKMIQETISLEELFDDSFTTSSYYFESVLPSFQFIVQLIPNINSSAEEEIIVVDIQNLQSRLYLHAVMDMKDKDMYEGYFDLNLDSFDVIMRDKKIMTFSQQNIPFQSIVDTYIDPSDMLMVTNTSEKLELPESNHKLELCQSISVTERCIMNLRIYHRIMEKGNVVVVNGELRPIETNLFPELIPVFFDLVSLFNPIKQIFNEDFSVDAYNTNLAGPNTDKEVEYDELTSELNPDELLSDRELEHLPSAEVDKIQFVNFDIKFSAPILIIYFEDKRIDFYFGTLLLKSNGDCPIGHIDGTLELKQTQITCNYMDKSYNFLRPLPVKIHYDVDMKKEQINLNVIFEEIFAQLEPMATNILFKVPNEIIKILLNNMDGSQKSNVNGIDEITDTNTSQVRNKLKQYKISSNVLIRHSGFSVSNLNLHEIFKLDMYNVAVKMSYTLLNFKFSLSMESFIVSNPTTKIPLFKTKNTLPSYTDVEPTLGSLNITQYPSQSEKQEKDGAEDLLASVKRMSSLERVEDEYVDAIEDVTKSLDLEISTNIDENQIHNAVNAQIIEMEGNWEYSTIKLIVDCFQEYKDIFSNHISVNTITSLTTTFKNFKDKFIFPNTSSFVNQTDDAKPNPENLDNSSSKCFENIEGFLIDDELPMLGSELKRHEIVTKCKLIIKGASVLFNNSNGDVIAKLSVGKIRFKLYKFQNDEKIIKLSIQTGRLYFGGRCILSHLTNYEPKSDANLDSISDNQSDEVEVQNNLLELKLKCYNTKEVPYSICFQGKVDRVVFVYFQHDINRFLEYFDDGILSVFLSKSYHRVVQRADEIYFFYHFSITSPIFILPENKAAIPDCKVHYKQTIPPGSTLPLYDTDKREYENNEVDNEGVSYFMNISNVVDLWYFGSYILFELGHLEFRNSYSKLFESYKSTIFLKMLGTKAQIMEQKNGTPNISGVILDPTDLKVCTRGRDLMEIGIDSKALVTNLTRNQMTFVIDVFNENIGGASYMVNKSETNNFTQNFPTKSESRYLIRLSINKFQFYCYNNSSNTSTTSVQNNSTIIPLGLFEFEDITCCLDYASNNVKLVSYYQFGFISKSLTITDLRVNSFNKYKTLLKCNNEGEFSAEDMILLEEETNIVKSVNGLLFEWLKNYKTKTGNDFFKIDPSNFTKKAKTHQSGVSVDNSYLEGGDSDTRLQYHGIKCVIVTDPEESFIDVIVSKSEIPLLFVYFFDIVRFFSLSYGTSSMALFPKISQVNIERVYILNLLVSKSKFISFSKMDKLDSPRLELVTDFILQMHVHGNSFKFTKLDIIDCLLSRVYPNTNIKQVLCGNFLMYGKGHYLSEVSSKMFFQFTIPQINLILYTRDLSIIIYCFKSMFTDGPSVIPIKLVNNQLIDDNTSKFLTLSFDIKGIEMMFYDDLKKSIVPLVKFTVESEKLEIINLPIEKRYSLIRCNCHLYYFNTNVGDWEPFIEKFIFNLEYITNPTGNSVDLIKKNRLSSQINKPNRVTDDNTWKDFVAEYQLKITCNNNLLVNITPNLCQLLQYFLPILKSNLQSPCLNNPNNINQLENEVINVNEETKLNDLDNLETVGGSKKMVEEDDIEMYNYRYINLTNYEYYGFIMDLNKSRTEAFSDVMNIVTTTNPKQLDSLVNQLHKEVSSNDYCIHLITKPPKYLLKHLSKELNCSEQLIETDLLTTTSVFRTISNLSSISSHGFNKHNAYKMNKSALFNNGTVLSNIPLSKNCTVLLSVPVKDIKMYNLAEKNMGELEKVQDDESSDVLTNMVSINSTENTSNESTTPMDLNTNRPSSVLNSNRPSSVVGVQNNIGRFSNLSVETNTTGMGTEVMGMSRSNRVTNVANTAPKNNLICQVLTPHPSHKLLLFTSTVRIYNKSGMPIVMCFLDRNYNQQYMYNLNHRTIPCNLLNQSNMDNFKQYTTNNIYTGLSEVQKHTQNKGIEDQDGYCVVIPNDYMLSVPENVFITDSQTIFSFKPLYRHSFDIFSPSKADFRSKSGENLLKGDYSKLVNKSGWSKLIDTSHHVGTRLRQCYCPELTKNGFIYFVVSVNHKRSSLPANVNVSEVVIYPSISVMNTLPLDLDLKLLYKDYNLNSSKYGGKDEHNTRKEEVVYKLNNKSILHIYSVPPNESLSLYLKLCKTEKPYSGRGNNRDIGFSTDWCTRIDNIYGNSDTKTTFNMMVNSSLLELELIRFPGALPVNNLCIQGHLSLIVNAPWLFIDRTGLSLVPQHFNRIYTTNNLSFLYDNNNNNYKLISLKNPVQSTGRHARYSDLRTPSGPRYSSTSTHIHERSEDFIDENEYDIKMPIIGGYVYTTIDIKGKNHCVCLITEKVYIPGLSHISSKVTSALPEYLFTNNLQEPVHLRKDSRTQSMQILPNSTQSISHLTNFINGASPASVNREGAKEDTSENYIEIKVGMETCWSNVIYLNEIYSGETFMSLPKENSSKSLVYNITIIPKNGIKYISINPIVTPTPTMLTPGDKDNDIRGYLLYNNCSVIKVVMIRTFHKSDIRNGSCFTAKYGQVVNFGWPNPFVHKTKLIQVLLWLDKNTVAPSKPLIFNFSTPSFRYRRIELTTPEYHTNYSITILAENRIDYYIIIINPCENLNITNPLNSSDSLSKKETEKTDMEEIDDSILLQDGNNLKDSKEEDLQVFEEVIKSYQVILQINQIGVSIVSQSLHEELFFLEMGGIMSLFMCKEDNQRLELKIFDVQLDNQSDSEIGRTILVNRSKVETKDTSFLQVYIDRPFSNCKDISIKKMFISLDDLQVDFNDLLFTKIFNYYRECMINLNNYSGHGYDFSNDKMEIGNKMSKFDNKINIDMIEKWLNMENDSPTSSIDVNVKLPRSISIDYLYIEAFNLVVWCCFELDKLHMLGDLLRVGIRILSVSRNFQLMGAPLSFQREYISVNRTSIFTFYEQMKEKYLQACLSSIVSILGYSNLLNIPKLPITVGKCTIELAVDAVDSFSSGLSMFLSKFTFDKEYIKRRTTTKDVTSIKDGIFSAGKSIGEGLFSLTNIVTKPIEGAQKEGVGGFIKGLGKGIVGSIVKPIDKVGLAVSQVSRGIKANINKEEKYAVEPCRKPRMLWGEFSQIRTYSTVDAEIKYVLGSKYSKYIMDCLVILKQVNNGKYIALLFYPSKIYLVDLINNPNQGKKPYTMWKLLISNITDVRASSHGVIIKCGTEQYQVPCTRAEMINNIYSCFQRAIKHSSSQITIGPELFAN</sequence>
<feature type="compositionally biased region" description="Low complexity" evidence="2">
    <location>
        <begin position="2314"/>
        <end position="2325"/>
    </location>
</feature>
<feature type="region of interest" description="Disordered" evidence="2">
    <location>
        <begin position="465"/>
        <end position="491"/>
    </location>
</feature>
<dbReference type="KEGG" id="tan:TA17650"/>
<dbReference type="Proteomes" id="UP000001950">
    <property type="component" value="Chromosome 3"/>
</dbReference>
<feature type="compositionally biased region" description="Polar residues" evidence="2">
    <location>
        <begin position="2326"/>
        <end position="2344"/>
    </location>
</feature>
<dbReference type="eggNOG" id="KOG1809">
    <property type="taxonomic scope" value="Eukaryota"/>
</dbReference>
<proteinExistence type="inferred from homology"/>
<feature type="compositionally biased region" description="Basic and acidic residues" evidence="2">
    <location>
        <begin position="476"/>
        <end position="490"/>
    </location>
</feature>
<dbReference type="GO" id="GO:0006623">
    <property type="term" value="P:protein targeting to vacuole"/>
    <property type="evidence" value="ECO:0007669"/>
    <property type="project" value="TreeGrafter"/>
</dbReference>
<feature type="compositionally biased region" description="Polar residues" evidence="2">
    <location>
        <begin position="465"/>
        <end position="475"/>
    </location>
</feature>
<dbReference type="FunCoup" id="Q4UBB1">
    <property type="interactions" value="6"/>
</dbReference>
<dbReference type="EMBL" id="CR940352">
    <property type="protein sequence ID" value="CAI75890.1"/>
    <property type="molecule type" value="Genomic_DNA"/>
</dbReference>
<evidence type="ECO:0000313" key="4">
    <source>
        <dbReference type="Proteomes" id="UP000001950"/>
    </source>
</evidence>
<gene>
    <name evidence="3" type="ORF">TA17650</name>
</gene>
<dbReference type="VEuPathDB" id="PiroplasmaDB:TA17650"/>